<dbReference type="Proteomes" id="UP000295197">
    <property type="component" value="Unassembled WGS sequence"/>
</dbReference>
<dbReference type="AlphaFoldDB" id="A0A4R3VYX2"/>
<protein>
    <submittedName>
        <fullName evidence="2">Uncharacterized protein</fullName>
    </submittedName>
</protein>
<sequence length="31" mass="3630">MSRHRAGLKKYEHVTAKKNEVQKDAKGPHER</sequence>
<comment type="caution">
    <text evidence="2">The sequence shown here is derived from an EMBL/GenBank/DDBJ whole genome shotgun (WGS) entry which is preliminary data.</text>
</comment>
<feature type="region of interest" description="Disordered" evidence="1">
    <location>
        <begin position="1"/>
        <end position="31"/>
    </location>
</feature>
<organism evidence="2 3">
    <name type="scientific">Sphingobacterium alimentarium</name>
    <dbReference type="NCBI Taxonomy" id="797292"/>
    <lineage>
        <taxon>Bacteria</taxon>
        <taxon>Pseudomonadati</taxon>
        <taxon>Bacteroidota</taxon>
        <taxon>Sphingobacteriia</taxon>
        <taxon>Sphingobacteriales</taxon>
        <taxon>Sphingobacteriaceae</taxon>
        <taxon>Sphingobacterium</taxon>
    </lineage>
</organism>
<reference evidence="2 3" key="1">
    <citation type="submission" date="2019-03" db="EMBL/GenBank/DDBJ databases">
        <title>Genomic Encyclopedia of Type Strains, Phase IV (KMG-IV): sequencing the most valuable type-strain genomes for metagenomic binning, comparative biology and taxonomic classification.</title>
        <authorList>
            <person name="Goeker M."/>
        </authorList>
    </citation>
    <scope>NUCLEOTIDE SEQUENCE [LARGE SCALE GENOMIC DNA]</scope>
    <source>
        <strain evidence="2 3">DSM 22362</strain>
    </source>
</reference>
<feature type="compositionally biased region" description="Basic and acidic residues" evidence="1">
    <location>
        <begin position="9"/>
        <end position="31"/>
    </location>
</feature>
<keyword evidence="3" id="KW-1185">Reference proteome</keyword>
<evidence type="ECO:0000313" key="2">
    <source>
        <dbReference type="EMBL" id="TCV12037.1"/>
    </source>
</evidence>
<evidence type="ECO:0000256" key="1">
    <source>
        <dbReference type="SAM" id="MobiDB-lite"/>
    </source>
</evidence>
<accession>A0A4R3VYX2</accession>
<evidence type="ECO:0000313" key="3">
    <source>
        <dbReference type="Proteomes" id="UP000295197"/>
    </source>
</evidence>
<proteinExistence type="predicted"/>
<gene>
    <name evidence="2" type="ORF">EDC17_102523</name>
</gene>
<name>A0A4R3VYX2_9SPHI</name>
<dbReference type="EMBL" id="SMBZ01000025">
    <property type="protein sequence ID" value="TCV12037.1"/>
    <property type="molecule type" value="Genomic_DNA"/>
</dbReference>